<organism evidence="2">
    <name type="scientific">Gaeavirus sp</name>
    <dbReference type="NCBI Taxonomy" id="2487767"/>
    <lineage>
        <taxon>Viruses</taxon>
        <taxon>Varidnaviria</taxon>
        <taxon>Bamfordvirae</taxon>
        <taxon>Nucleocytoviricota</taxon>
        <taxon>Megaviricetes</taxon>
        <taxon>Imitervirales</taxon>
        <taxon>Mimiviridae</taxon>
        <taxon>Klosneuvirinae</taxon>
    </lineage>
</organism>
<feature type="region of interest" description="Disordered" evidence="1">
    <location>
        <begin position="885"/>
        <end position="909"/>
    </location>
</feature>
<sequence length="909" mass="107045">MYNNISNIFTNSDTSTDTDDASNNSENNTTVDEIILKKYSSPLQLNNKTFYEEMNELELNLDQDTSVLRELEINTIKNNLPNIKNLLDKGHTLYKPNKICSNPICTINQKCNKNCYKNALYYAITTNTRCIKTIFNLLIRLITIQPEFRNKCKCCITTETKKDITKLEHDPTDGSINIELQISHTINKFISSIAMLPCQCKYINKHIEFYPDNFMNFRKTVHIYKNTIPHLLNLLKKFYNITENHEDLTLIKESRCIHEDIKFTNIVYCIHKQYHLSPDLKKLQEIICNVELIDKCISQNTNITITLLNQQSLEMFKLIPHKYKNTNADTFYKIYGKHNNLLNLNYTSNKQNLLQSILSTNHDITLMIQTFIQQLIIRTNPIEINIYLIQYIIQCFTCNHYPTGLEFLKHLKPLELEPHLIKYIFDTILENNLINIQLKISYIKLINKNKINIIQYDFINKLIDLDTGDNVIQEFAKEDTINNLLTLEIYNNHNHINSTIKKCITHKKPHILNYILHHLNNTIKTINKTRNLINPYIHYFSHVLTHKTEYEYTNLLTTITNYTYDMNEHIEITDNNKITKHNLLILCIKRKLTASAKILITNGINTNVTHENKNLIYHCIDNKNHIIFHEILLQNPKLSNEQHNNTTIATYLLTQTQIIDEDVLMRFLMKLFTITEYNINYSDNNNLHIGFQILDSTITQTNKIILFKLITPTLNPLTINKRIPLILYSLTYDEYDITYLLLDKLVINKNIKKYESQSQAQNQNQNQNPFLEYDHDSSNININFIPIIFKYIKENKIKHINNTVTELESDIRATDTILIIIELTIYILFDNSQIIPTEQLYIENNVTEEDNKYTEIDDTKYASKKLWLDDEYQYDKNIWKNINTHSEPENNNTQSSEIEETDICFTNEL</sequence>
<protein>
    <recommendedName>
        <fullName evidence="3">Ankyrin repeat protein</fullName>
    </recommendedName>
</protein>
<dbReference type="EMBL" id="MK072208">
    <property type="protein sequence ID" value="AYV80107.1"/>
    <property type="molecule type" value="Genomic_DNA"/>
</dbReference>
<accession>A0A3G4ZYX0</accession>
<reference evidence="2" key="1">
    <citation type="submission" date="2018-10" db="EMBL/GenBank/DDBJ databases">
        <title>Hidden diversity of soil giant viruses.</title>
        <authorList>
            <person name="Schulz F."/>
            <person name="Alteio L."/>
            <person name="Goudeau D."/>
            <person name="Ryan E.M."/>
            <person name="Malmstrom R.R."/>
            <person name="Blanchard J."/>
            <person name="Woyke T."/>
        </authorList>
    </citation>
    <scope>NUCLEOTIDE SEQUENCE</scope>
    <source>
        <strain evidence="2">GAV1</strain>
    </source>
</reference>
<evidence type="ECO:0000313" key="2">
    <source>
        <dbReference type="EMBL" id="AYV80107.1"/>
    </source>
</evidence>
<evidence type="ECO:0000256" key="1">
    <source>
        <dbReference type="SAM" id="MobiDB-lite"/>
    </source>
</evidence>
<name>A0A3G4ZYX0_9VIRU</name>
<gene>
    <name evidence="2" type="ORF">Gaeavirus10_3</name>
</gene>
<feature type="compositionally biased region" description="Polar residues" evidence="1">
    <location>
        <begin position="885"/>
        <end position="896"/>
    </location>
</feature>
<proteinExistence type="predicted"/>
<evidence type="ECO:0008006" key="3">
    <source>
        <dbReference type="Google" id="ProtNLM"/>
    </source>
</evidence>
<feature type="region of interest" description="Disordered" evidence="1">
    <location>
        <begin position="1"/>
        <end position="27"/>
    </location>
</feature>